<accession>A0AA39JT27</accession>
<gene>
    <name evidence="2" type="ORF">EV420DRAFT_1566664</name>
</gene>
<feature type="compositionally biased region" description="Polar residues" evidence="1">
    <location>
        <begin position="18"/>
        <end position="30"/>
    </location>
</feature>
<evidence type="ECO:0000313" key="3">
    <source>
        <dbReference type="Proteomes" id="UP001175211"/>
    </source>
</evidence>
<sequence length="904" mass="102332">MSSNILKRKASHSPPNSPKNLADTNGNVSEQIMLDAEEETSDALHPEVGKGSPRVSIDNGVGNRPQSPQTEYSLPSPLSDASGRRSSAGYSQNEGPEMLWERKISILLVMGPKPEKGPHNSWHAHENRLGVEWEDMRCSPQLSADLLSDENCRGFIYPLRLAPGEPPVLATGQKWGQWYAHYMTLLVTRFPDTPFVSVTRCSIESFIDKVCSPSELEKLDHYTCIIARLTDPSSDDLSSIPYLASPTRLTTFVSGMRQLCKKTAVFPDIDEMEYAAQKLRVIECLDSIAQSVTSTPRPKTSVAGGKVPGQIYKREGSHCERHVLLPKQIQSSNYRSVMREGQHPTYRWLQQDFVPYNIEWRVFLVRVSKRKELDNSWVAETQYSRCPLFELEERLRAQPEDEDEFPDLTAHDEDVALAALVQRETEILGHVPSISMLCRLDISVMRQPTTGKLQYWIVSVARGANVPIHGIDDSFDTLGVIADELRTPPFPTSQGEKSPPPAVRSPPVAQRVKYILVVPGPPNPFSLNAKVWGNTHTIVNSNSLWVKVDLPRTDVQLLVTHKAIKGFIHEIPLRDLKDGVKPRRGYSGVWIHQLVLLGYYWSHRSSTDVTFMSWTDFIDRVIAGTIKADIIWGGVDLSSALDTVPGIKEPSLLHAGRKFDVIGDLDNIARYNMGTPRPETDVLSLDGHDDDIDIRSWIFKREGSHNFAHVQACVTPSQLPAHPNYRWLKQQYVRSLDRHVEWHVFMIKGKVKCVFYVMPMDKVGLREVHGISRDENSYRSVWLRTKGWDLATMNTFAHRGKRQLVHRSGGTRASLEQADAEMRLFAEGTLAELIQVEKRRFEGQTLSIEKFCRMDLGIMKDDSGQLQYFVHGIRRGPFIEMFPSEVEDGVFRYLSNEILKVLRE</sequence>
<feature type="region of interest" description="Disordered" evidence="1">
    <location>
        <begin position="1"/>
        <end position="94"/>
    </location>
</feature>
<name>A0AA39JT27_ARMTA</name>
<protein>
    <submittedName>
        <fullName evidence="2">Uncharacterized protein</fullName>
    </submittedName>
</protein>
<feature type="compositionally biased region" description="Polar residues" evidence="1">
    <location>
        <begin position="84"/>
        <end position="94"/>
    </location>
</feature>
<proteinExistence type="predicted"/>
<evidence type="ECO:0000256" key="1">
    <source>
        <dbReference type="SAM" id="MobiDB-lite"/>
    </source>
</evidence>
<dbReference type="AlphaFoldDB" id="A0AA39JT27"/>
<dbReference type="EMBL" id="JAUEPS010000041">
    <property type="protein sequence ID" value="KAK0448416.1"/>
    <property type="molecule type" value="Genomic_DNA"/>
</dbReference>
<comment type="caution">
    <text evidence="2">The sequence shown here is derived from an EMBL/GenBank/DDBJ whole genome shotgun (WGS) entry which is preliminary data.</text>
</comment>
<feature type="compositionally biased region" description="Basic residues" evidence="1">
    <location>
        <begin position="1"/>
        <end position="11"/>
    </location>
</feature>
<feature type="compositionally biased region" description="Polar residues" evidence="1">
    <location>
        <begin position="64"/>
        <end position="73"/>
    </location>
</feature>
<dbReference type="GeneID" id="85357622"/>
<dbReference type="Proteomes" id="UP001175211">
    <property type="component" value="Unassembled WGS sequence"/>
</dbReference>
<evidence type="ECO:0000313" key="2">
    <source>
        <dbReference type="EMBL" id="KAK0448416.1"/>
    </source>
</evidence>
<organism evidence="2 3">
    <name type="scientific">Armillaria tabescens</name>
    <name type="common">Ringless honey mushroom</name>
    <name type="synonym">Agaricus tabescens</name>
    <dbReference type="NCBI Taxonomy" id="1929756"/>
    <lineage>
        <taxon>Eukaryota</taxon>
        <taxon>Fungi</taxon>
        <taxon>Dikarya</taxon>
        <taxon>Basidiomycota</taxon>
        <taxon>Agaricomycotina</taxon>
        <taxon>Agaricomycetes</taxon>
        <taxon>Agaricomycetidae</taxon>
        <taxon>Agaricales</taxon>
        <taxon>Marasmiineae</taxon>
        <taxon>Physalacriaceae</taxon>
        <taxon>Desarmillaria</taxon>
    </lineage>
</organism>
<reference evidence="2" key="1">
    <citation type="submission" date="2023-06" db="EMBL/GenBank/DDBJ databases">
        <authorList>
            <consortium name="Lawrence Berkeley National Laboratory"/>
            <person name="Ahrendt S."/>
            <person name="Sahu N."/>
            <person name="Indic B."/>
            <person name="Wong-Bajracharya J."/>
            <person name="Merenyi Z."/>
            <person name="Ke H.-M."/>
            <person name="Monk M."/>
            <person name="Kocsube S."/>
            <person name="Drula E."/>
            <person name="Lipzen A."/>
            <person name="Balint B."/>
            <person name="Henrissat B."/>
            <person name="Andreopoulos B."/>
            <person name="Martin F.M."/>
            <person name="Harder C.B."/>
            <person name="Rigling D."/>
            <person name="Ford K.L."/>
            <person name="Foster G.D."/>
            <person name="Pangilinan J."/>
            <person name="Papanicolaou A."/>
            <person name="Barry K."/>
            <person name="LaButti K."/>
            <person name="Viragh M."/>
            <person name="Koriabine M."/>
            <person name="Yan M."/>
            <person name="Riley R."/>
            <person name="Champramary S."/>
            <person name="Plett K.L."/>
            <person name="Tsai I.J."/>
            <person name="Slot J."/>
            <person name="Sipos G."/>
            <person name="Plett J."/>
            <person name="Nagy L.G."/>
            <person name="Grigoriev I.V."/>
        </authorList>
    </citation>
    <scope>NUCLEOTIDE SEQUENCE</scope>
    <source>
        <strain evidence="2">CCBAS 213</strain>
    </source>
</reference>
<dbReference type="RefSeq" id="XP_060326521.1">
    <property type="nucleotide sequence ID" value="XM_060474074.1"/>
</dbReference>
<keyword evidence="3" id="KW-1185">Reference proteome</keyword>